<dbReference type="Pfam" id="PF05184">
    <property type="entry name" value="SapB_1"/>
    <property type="match status" value="1"/>
</dbReference>
<dbReference type="GO" id="GO:0090324">
    <property type="term" value="P:negative regulation of oxidative phosphorylation"/>
    <property type="evidence" value="ECO:0007669"/>
    <property type="project" value="InterPro"/>
</dbReference>
<dbReference type="PRINTS" id="PR01797">
    <property type="entry name" value="SAPOSIN"/>
</dbReference>
<dbReference type="Gene3D" id="1.10.225.10">
    <property type="entry name" value="Saposin-like"/>
    <property type="match status" value="2"/>
</dbReference>
<dbReference type="InterPro" id="IPR011001">
    <property type="entry name" value="Saposin-like"/>
</dbReference>
<feature type="signal peptide" evidence="7">
    <location>
        <begin position="1"/>
        <end position="22"/>
    </location>
</feature>
<dbReference type="PROSITE" id="PS50015">
    <property type="entry name" value="SAP_B"/>
    <property type="match status" value="2"/>
</dbReference>
<evidence type="ECO:0000256" key="7">
    <source>
        <dbReference type="SAM" id="SignalP"/>
    </source>
</evidence>
<keyword evidence="5" id="KW-1015">Disulfide bond</keyword>
<feature type="chain" id="PRO_5042988844" description="Saposin B-type domain-containing protein" evidence="7">
    <location>
        <begin position="23"/>
        <end position="338"/>
    </location>
</feature>
<keyword evidence="4" id="KW-0677">Repeat</keyword>
<accession>A0AAN7Z1V9</accession>
<keyword evidence="6" id="KW-0325">Glycoprotein</keyword>
<dbReference type="PANTHER" id="PTHR11480">
    <property type="entry name" value="SAPOSIN-RELATED"/>
    <property type="match status" value="1"/>
</dbReference>
<feature type="domain" description="Saposin B-type" evidence="8">
    <location>
        <begin position="130"/>
        <end position="212"/>
    </location>
</feature>
<dbReference type="SUPFAM" id="SSF47862">
    <property type="entry name" value="Saposin"/>
    <property type="match status" value="2"/>
</dbReference>
<dbReference type="PANTHER" id="PTHR11480:SF3">
    <property type="entry name" value="BCDNA.GH08312"/>
    <property type="match status" value="1"/>
</dbReference>
<evidence type="ECO:0000313" key="9">
    <source>
        <dbReference type="EMBL" id="KAK5581150.1"/>
    </source>
</evidence>
<dbReference type="Proteomes" id="UP001344447">
    <property type="component" value="Unassembled WGS sequence"/>
</dbReference>
<keyword evidence="10" id="KW-1185">Reference proteome</keyword>
<dbReference type="SMART" id="SM00741">
    <property type="entry name" value="SapB"/>
    <property type="match status" value="2"/>
</dbReference>
<dbReference type="InterPro" id="IPR051428">
    <property type="entry name" value="Sphingo_Act-Surfact_Prot"/>
</dbReference>
<sequence>MKSIFFICLLFIASLFIGNIFANDSIKADDITCEMCNFAIQYAQQYITTNATEQEIVQKLEDVCNGLPEKYAQTCDETINNYGVLIIRLLINKEDPKNICEMLELCSKSSSESLLKENDDLVGNTQSSPLASECKICETVVDYAQKYAEEGSENVKTDLLGLCKLVFGFIPSLGQQCETLVEENFDAIIEALQNNFDASSVCQNVLHTQYIYFIKNKSFYSTTPTINDINITIENDEEIKKKNRLIVKDLYKQLLYLGRVGFLGVDYIRDRAKPQFFANANLTDNNKINECIERTKYVIKEIEAMNRFHKYRNLKKSYDLEFQKINDDFLNFNTNKNK</sequence>
<dbReference type="GO" id="GO:0005576">
    <property type="term" value="C:extracellular region"/>
    <property type="evidence" value="ECO:0007669"/>
    <property type="project" value="UniProtKB-SubCell"/>
</dbReference>
<evidence type="ECO:0000256" key="1">
    <source>
        <dbReference type="ARBA" id="ARBA00004613"/>
    </source>
</evidence>
<evidence type="ECO:0000256" key="3">
    <source>
        <dbReference type="ARBA" id="ARBA00022729"/>
    </source>
</evidence>
<dbReference type="InterPro" id="IPR045296">
    <property type="entry name" value="Complex1_LYR_ETFRF1_LYRM5"/>
</dbReference>
<feature type="domain" description="Saposin B-type" evidence="8">
    <location>
        <begin position="29"/>
        <end position="110"/>
    </location>
</feature>
<gene>
    <name evidence="9" type="ORF">RB653_001179</name>
</gene>
<dbReference type="FunFam" id="1.10.225.10:FF:000002">
    <property type="entry name" value="prosaposin isoform X2"/>
    <property type="match status" value="1"/>
</dbReference>
<proteinExistence type="predicted"/>
<dbReference type="InterPro" id="IPR008373">
    <property type="entry name" value="Saposin"/>
</dbReference>
<dbReference type="InterPro" id="IPR008139">
    <property type="entry name" value="SaposinB_dom"/>
</dbReference>
<evidence type="ECO:0000256" key="5">
    <source>
        <dbReference type="ARBA" id="ARBA00023157"/>
    </source>
</evidence>
<dbReference type="InterPro" id="IPR007856">
    <property type="entry name" value="SapB_1"/>
</dbReference>
<dbReference type="GO" id="GO:0016020">
    <property type="term" value="C:membrane"/>
    <property type="evidence" value="ECO:0007669"/>
    <property type="project" value="GOC"/>
</dbReference>
<dbReference type="EMBL" id="JAVFKY010000002">
    <property type="protein sequence ID" value="KAK5581150.1"/>
    <property type="molecule type" value="Genomic_DNA"/>
</dbReference>
<dbReference type="Pfam" id="PF03489">
    <property type="entry name" value="SapB_2"/>
    <property type="match status" value="2"/>
</dbReference>
<evidence type="ECO:0000256" key="4">
    <source>
        <dbReference type="ARBA" id="ARBA00022737"/>
    </source>
</evidence>
<reference evidence="9 10" key="1">
    <citation type="submission" date="2023-11" db="EMBL/GenBank/DDBJ databases">
        <title>Dfirmibasis_genome.</title>
        <authorList>
            <person name="Edelbroek B."/>
            <person name="Kjellin J."/>
            <person name="Jerlstrom-Hultqvist J."/>
            <person name="Soderbom F."/>
        </authorList>
    </citation>
    <scope>NUCLEOTIDE SEQUENCE [LARGE SCALE GENOMIC DNA]</scope>
    <source>
        <strain evidence="9 10">TNS-C-14</strain>
    </source>
</reference>
<dbReference type="AlphaFoldDB" id="A0AAN7Z1V9"/>
<dbReference type="GO" id="GO:0005764">
    <property type="term" value="C:lysosome"/>
    <property type="evidence" value="ECO:0007669"/>
    <property type="project" value="InterPro"/>
</dbReference>
<keyword evidence="3 7" id="KW-0732">Signal</keyword>
<dbReference type="GO" id="GO:0006665">
    <property type="term" value="P:sphingolipid metabolic process"/>
    <property type="evidence" value="ECO:0007669"/>
    <property type="project" value="InterPro"/>
</dbReference>
<evidence type="ECO:0000259" key="8">
    <source>
        <dbReference type="PROSITE" id="PS50015"/>
    </source>
</evidence>
<evidence type="ECO:0000256" key="6">
    <source>
        <dbReference type="ARBA" id="ARBA00023180"/>
    </source>
</evidence>
<protein>
    <recommendedName>
        <fullName evidence="8">Saposin B-type domain-containing protein</fullName>
    </recommendedName>
</protein>
<dbReference type="CDD" id="cd20265">
    <property type="entry name" value="Complex1_LYR_ETFRF1_LYRM5"/>
    <property type="match status" value="1"/>
</dbReference>
<keyword evidence="2" id="KW-0964">Secreted</keyword>
<evidence type="ECO:0000313" key="10">
    <source>
        <dbReference type="Proteomes" id="UP001344447"/>
    </source>
</evidence>
<comment type="caution">
    <text evidence="9">The sequence shown here is derived from an EMBL/GenBank/DDBJ whole genome shotgun (WGS) entry which is preliminary data.</text>
</comment>
<organism evidence="9 10">
    <name type="scientific">Dictyostelium firmibasis</name>
    <dbReference type="NCBI Taxonomy" id="79012"/>
    <lineage>
        <taxon>Eukaryota</taxon>
        <taxon>Amoebozoa</taxon>
        <taxon>Evosea</taxon>
        <taxon>Eumycetozoa</taxon>
        <taxon>Dictyostelia</taxon>
        <taxon>Dictyosteliales</taxon>
        <taxon>Dictyosteliaceae</taxon>
        <taxon>Dictyostelium</taxon>
    </lineage>
</organism>
<dbReference type="InterPro" id="IPR008138">
    <property type="entry name" value="SapB_2"/>
</dbReference>
<evidence type="ECO:0000256" key="2">
    <source>
        <dbReference type="ARBA" id="ARBA00022525"/>
    </source>
</evidence>
<comment type="subcellular location">
    <subcellularLocation>
        <location evidence="1">Secreted</location>
    </subcellularLocation>
</comment>
<name>A0AAN7Z1V9_9MYCE</name>